<dbReference type="Proteomes" id="UP000278222">
    <property type="component" value="Unassembled WGS sequence"/>
</dbReference>
<accession>A0A3N1M1M0</accession>
<dbReference type="OrthoDB" id="9791366at2"/>
<dbReference type="InterPro" id="IPR050266">
    <property type="entry name" value="AB_hydrolase_sf"/>
</dbReference>
<keyword evidence="3" id="KW-1185">Reference proteome</keyword>
<evidence type="ECO:0000313" key="3">
    <source>
        <dbReference type="Proteomes" id="UP000278222"/>
    </source>
</evidence>
<dbReference type="AlphaFoldDB" id="A0A3N1M1M0"/>
<dbReference type="PANTHER" id="PTHR43798">
    <property type="entry name" value="MONOACYLGLYCEROL LIPASE"/>
    <property type="match status" value="1"/>
</dbReference>
<dbReference type="RefSeq" id="WP_123688179.1">
    <property type="nucleotide sequence ID" value="NZ_AP019700.1"/>
</dbReference>
<dbReference type="InterPro" id="IPR029058">
    <property type="entry name" value="AB_hydrolase_fold"/>
</dbReference>
<dbReference type="EMBL" id="RJKX01000011">
    <property type="protein sequence ID" value="ROQ01414.1"/>
    <property type="molecule type" value="Genomic_DNA"/>
</dbReference>
<feature type="domain" description="AB hydrolase-1" evidence="1">
    <location>
        <begin position="31"/>
        <end position="156"/>
    </location>
</feature>
<evidence type="ECO:0000313" key="2">
    <source>
        <dbReference type="EMBL" id="ROQ01414.1"/>
    </source>
</evidence>
<dbReference type="Pfam" id="PF00561">
    <property type="entry name" value="Abhydrolase_1"/>
    <property type="match status" value="1"/>
</dbReference>
<dbReference type="GO" id="GO:0046464">
    <property type="term" value="P:acylglycerol catabolic process"/>
    <property type="evidence" value="ECO:0007669"/>
    <property type="project" value="TreeGrafter"/>
</dbReference>
<proteinExistence type="predicted"/>
<reference evidence="2 3" key="1">
    <citation type="submission" date="2018-11" db="EMBL/GenBank/DDBJ databases">
        <title>Genomic Encyclopedia of Type Strains, Phase IV (KMG-IV): sequencing the most valuable type-strain genomes for metagenomic binning, comparative biology and taxonomic classification.</title>
        <authorList>
            <person name="Goeker M."/>
        </authorList>
    </citation>
    <scope>NUCLEOTIDE SEQUENCE [LARGE SCALE GENOMIC DNA]</scope>
    <source>
        <strain evidence="2 3">DSM 5900</strain>
    </source>
</reference>
<comment type="caution">
    <text evidence="2">The sequence shown here is derived from an EMBL/GenBank/DDBJ whole genome shotgun (WGS) entry which is preliminary data.</text>
</comment>
<dbReference type="InterPro" id="IPR000073">
    <property type="entry name" value="AB_hydrolase_1"/>
</dbReference>
<organism evidence="2 3">
    <name type="scientific">Stella humosa</name>
    <dbReference type="NCBI Taxonomy" id="94"/>
    <lineage>
        <taxon>Bacteria</taxon>
        <taxon>Pseudomonadati</taxon>
        <taxon>Pseudomonadota</taxon>
        <taxon>Alphaproteobacteria</taxon>
        <taxon>Rhodospirillales</taxon>
        <taxon>Stellaceae</taxon>
        <taxon>Stella</taxon>
    </lineage>
</organism>
<dbReference type="Gene3D" id="3.40.50.1820">
    <property type="entry name" value="alpha/beta hydrolase"/>
    <property type="match status" value="1"/>
</dbReference>
<dbReference type="SUPFAM" id="SSF53474">
    <property type="entry name" value="alpha/beta-Hydrolases"/>
    <property type="match status" value="1"/>
</dbReference>
<dbReference type="PANTHER" id="PTHR43798:SF33">
    <property type="entry name" value="HYDROLASE, PUTATIVE (AFU_ORTHOLOGUE AFUA_2G14860)-RELATED"/>
    <property type="match status" value="1"/>
</dbReference>
<protein>
    <submittedName>
        <fullName evidence="2">Pimeloyl-ACP methyl ester carboxylesterase</fullName>
    </submittedName>
</protein>
<gene>
    <name evidence="2" type="ORF">EDC65_0593</name>
</gene>
<dbReference type="GO" id="GO:0047372">
    <property type="term" value="F:monoacylglycerol lipase activity"/>
    <property type="evidence" value="ECO:0007669"/>
    <property type="project" value="TreeGrafter"/>
</dbReference>
<sequence>MTPETQFVSCLGAKGFHRVAYHRWQGSLDRPPVICVHGLTRNGRDFDFLAQALVARGRTVICPDIVGRGDSGHLADAAEYGYPRYMADMATLIARLDVETLDWVGTSMGGFLGMLLAATRGQPIGRMVLNDVGPFIPQAAMEQIGTYVGRDPHFATLEEADAYQRTVAAGFGRLTDAQWAHMARHMTRPDPAGGFRLAYDPAIAHPFRNLPMKDVDMWPVWDRVKVPALVLRGAESGLLLAETAQEMTTRGPKAELAVIADCAHAPALMDPAQIALVVDFLDRG</sequence>
<evidence type="ECO:0000259" key="1">
    <source>
        <dbReference type="Pfam" id="PF00561"/>
    </source>
</evidence>
<dbReference type="GO" id="GO:0016020">
    <property type="term" value="C:membrane"/>
    <property type="evidence" value="ECO:0007669"/>
    <property type="project" value="TreeGrafter"/>
</dbReference>
<name>A0A3N1M1M0_9PROT</name>